<dbReference type="Pfam" id="PF19279">
    <property type="entry name" value="YegS_C"/>
    <property type="match status" value="1"/>
</dbReference>
<keyword evidence="4" id="KW-0547">Nucleotide-binding</keyword>
<evidence type="ECO:0000256" key="7">
    <source>
        <dbReference type="ARBA" id="ARBA00023209"/>
    </source>
</evidence>
<keyword evidence="3" id="KW-0808">Transferase</keyword>
<keyword evidence="9" id="KW-0472">Membrane</keyword>
<keyword evidence="6" id="KW-0067">ATP-binding</keyword>
<keyword evidence="7" id="KW-0594">Phospholipid biosynthesis</keyword>
<comment type="similarity">
    <text evidence="2">Belongs to the diacylglycerol/lipid kinase family.</text>
</comment>
<dbReference type="PROSITE" id="PS50146">
    <property type="entry name" value="DAGK"/>
    <property type="match status" value="1"/>
</dbReference>
<dbReference type="InterPro" id="IPR045540">
    <property type="entry name" value="YegS/DAGK_C"/>
</dbReference>
<dbReference type="SMART" id="SM00046">
    <property type="entry name" value="DAGKc"/>
    <property type="match status" value="1"/>
</dbReference>
<dbReference type="SUPFAM" id="SSF111331">
    <property type="entry name" value="NAD kinase/diacylglycerol kinase-like"/>
    <property type="match status" value="1"/>
</dbReference>
<dbReference type="GO" id="GO:0016301">
    <property type="term" value="F:kinase activity"/>
    <property type="evidence" value="ECO:0007669"/>
    <property type="project" value="UniProtKB-KW"/>
</dbReference>
<keyword evidence="5 11" id="KW-0418">Kinase</keyword>
<organism evidence="11 12">
    <name type="scientific">Saxibacter everestensis</name>
    <dbReference type="NCBI Taxonomy" id="2909229"/>
    <lineage>
        <taxon>Bacteria</taxon>
        <taxon>Bacillati</taxon>
        <taxon>Actinomycetota</taxon>
        <taxon>Actinomycetes</taxon>
        <taxon>Micrococcales</taxon>
        <taxon>Brevibacteriaceae</taxon>
        <taxon>Saxibacter</taxon>
    </lineage>
</organism>
<feature type="domain" description="DAGKc" evidence="10">
    <location>
        <begin position="57"/>
        <end position="187"/>
    </location>
</feature>
<protein>
    <submittedName>
        <fullName evidence="11">Diacylglycerol kinase family protein</fullName>
    </submittedName>
</protein>
<evidence type="ECO:0000313" key="12">
    <source>
        <dbReference type="Proteomes" id="UP001209083"/>
    </source>
</evidence>
<keyword evidence="7" id="KW-0444">Lipid biosynthesis</keyword>
<dbReference type="PANTHER" id="PTHR12358:SF106">
    <property type="entry name" value="LIPID KINASE YEGS"/>
    <property type="match status" value="1"/>
</dbReference>
<evidence type="ECO:0000256" key="4">
    <source>
        <dbReference type="ARBA" id="ARBA00022741"/>
    </source>
</evidence>
<evidence type="ECO:0000256" key="1">
    <source>
        <dbReference type="ARBA" id="ARBA00001946"/>
    </source>
</evidence>
<dbReference type="InterPro" id="IPR016064">
    <property type="entry name" value="NAD/diacylglycerol_kinase_sf"/>
</dbReference>
<dbReference type="EMBL" id="CP090958">
    <property type="protein sequence ID" value="WGW11222.1"/>
    <property type="molecule type" value="Genomic_DNA"/>
</dbReference>
<dbReference type="InterPro" id="IPR001206">
    <property type="entry name" value="Diacylglycerol_kinase_cat_dom"/>
</dbReference>
<dbReference type="Proteomes" id="UP001209083">
    <property type="component" value="Chromosome"/>
</dbReference>
<evidence type="ECO:0000256" key="5">
    <source>
        <dbReference type="ARBA" id="ARBA00022777"/>
    </source>
</evidence>
<proteinExistence type="inferred from homology"/>
<keyword evidence="8" id="KW-1208">Phospholipid metabolism</keyword>
<accession>A0ABY8QQF4</accession>
<name>A0ABY8QQF4_9MICO</name>
<keyword evidence="12" id="KW-1185">Reference proteome</keyword>
<evidence type="ECO:0000256" key="9">
    <source>
        <dbReference type="SAM" id="Phobius"/>
    </source>
</evidence>
<gene>
    <name evidence="11" type="ORF">LWF01_14150</name>
</gene>
<evidence type="ECO:0000256" key="2">
    <source>
        <dbReference type="ARBA" id="ARBA00005983"/>
    </source>
</evidence>
<evidence type="ECO:0000256" key="6">
    <source>
        <dbReference type="ARBA" id="ARBA00022840"/>
    </source>
</evidence>
<evidence type="ECO:0000313" key="11">
    <source>
        <dbReference type="EMBL" id="WGW11222.1"/>
    </source>
</evidence>
<dbReference type="Gene3D" id="3.40.50.10330">
    <property type="entry name" value="Probable inorganic polyphosphate/atp-NAD kinase, domain 1"/>
    <property type="match status" value="1"/>
</dbReference>
<dbReference type="RefSeq" id="WP_349638007.1">
    <property type="nucleotide sequence ID" value="NZ_CP090958.1"/>
</dbReference>
<comment type="cofactor">
    <cofactor evidence="1">
        <name>Mg(2+)</name>
        <dbReference type="ChEBI" id="CHEBI:18420"/>
    </cofactor>
</comment>
<reference evidence="11 12" key="1">
    <citation type="submission" date="2023-05" db="EMBL/GenBank/DDBJ databases">
        <title>Lithophilousrod everest ZFBP1038 complete genpme.</title>
        <authorList>
            <person name="Tian M."/>
        </authorList>
    </citation>
    <scope>NUCLEOTIDE SEQUENCE [LARGE SCALE GENOMIC DNA]</scope>
    <source>
        <strain evidence="11 12">ZFBP1038</strain>
    </source>
</reference>
<dbReference type="Pfam" id="PF00781">
    <property type="entry name" value="DAGK_cat"/>
    <property type="match status" value="1"/>
</dbReference>
<sequence length="375" mass="40619">MYEISLLWTVLIGIVALVIGALVGGSIARRRLAASSSPQSLARPTLDSEIRPEESVNYKSRAAVVINPLKSEGHGLRATVEAVCRQEGWAAPLWLETTADDPGSGQTQQAIDQGVDVVIAAGGDGTVRTVAEQLAGTDIPLGILPLGTGNLLARNLDFTLTRNEWAIRVALWGRDRRIDVARAQMAPDLDESHVFLVIAGLGFDAAVMAGTSSDLKKKVGWWAYLDAGMRNLSGKRARVELQIDDEPPFRRRVRTVLGGNCGKLPGGIELMPDAKIDDGLLDVMSVAPRGIVGWFGVAARVLGRQRRGLPIVEHFQGRSVHIQSEETLEVQLDGDPIGSTHNLTMFIDEGALLVRVPTPEQQRQMRPQMWPALNS</sequence>
<keyword evidence="9" id="KW-1133">Transmembrane helix</keyword>
<dbReference type="Gene3D" id="2.60.200.40">
    <property type="match status" value="1"/>
</dbReference>
<feature type="transmembrane region" description="Helical" evidence="9">
    <location>
        <begin position="6"/>
        <end position="28"/>
    </location>
</feature>
<dbReference type="PANTHER" id="PTHR12358">
    <property type="entry name" value="SPHINGOSINE KINASE"/>
    <property type="match status" value="1"/>
</dbReference>
<keyword evidence="9" id="KW-0812">Transmembrane</keyword>
<dbReference type="InterPro" id="IPR017438">
    <property type="entry name" value="ATP-NAD_kinase_N"/>
</dbReference>
<evidence type="ECO:0000259" key="10">
    <source>
        <dbReference type="PROSITE" id="PS50146"/>
    </source>
</evidence>
<dbReference type="InterPro" id="IPR050187">
    <property type="entry name" value="Lipid_Phosphate_FormReg"/>
</dbReference>
<evidence type="ECO:0000256" key="8">
    <source>
        <dbReference type="ARBA" id="ARBA00023264"/>
    </source>
</evidence>
<keyword evidence="7" id="KW-0443">Lipid metabolism</keyword>
<evidence type="ECO:0000256" key="3">
    <source>
        <dbReference type="ARBA" id="ARBA00022679"/>
    </source>
</evidence>